<sequence>MPRYALVPFTRQAVRGGMFRFRLQLPDDVVDRLEGLGVTGVKRTVTFSLRTRDPLAARSRALRAAADLGDLIREVRGGASFSAWAFDPGPYQRDGIVRSSAGPERAIVAKRVDPDAEPKTPVRTKIMTLRRAYEEVYLPRRSERKGAPPRRRSRLDIEKAIARFEAQIGDKAITAITRQDAERFVRGLRVGSVATLKKTVTGLATICNAAVAADVIPANPFRGLGPDRATISAARRSYQRFDLDQLARVFARTERETGAVLWLPRLLLLTGARLEEMAQLRASWFVRRDGVEVVDLHEARVKSPHNRRLIPLHRDLLDLGILDLVKRADDRLFPELTYRASAERWSGAISSKLNREIDAALGANRRLTVHSLRKTFEHAAYVTGVPKPSINAITGHKPADVSEEHYLMLQDDVPLLKRHIDQITFPFLTTKAAAA</sequence>
<dbReference type="GO" id="GO:0015074">
    <property type="term" value="P:DNA integration"/>
    <property type="evidence" value="ECO:0007669"/>
    <property type="project" value="UniProtKB-KW"/>
</dbReference>
<dbReference type="InterPro" id="IPR050808">
    <property type="entry name" value="Phage_Integrase"/>
</dbReference>
<evidence type="ECO:0000256" key="2">
    <source>
        <dbReference type="ARBA" id="ARBA00022908"/>
    </source>
</evidence>
<gene>
    <name evidence="6" type="ORF">mvi_49490</name>
    <name evidence="7" type="ORF">mvi_49570</name>
</gene>
<dbReference type="InterPro" id="IPR002104">
    <property type="entry name" value="Integrase_catalytic"/>
</dbReference>
<dbReference type="GO" id="GO:0006310">
    <property type="term" value="P:DNA recombination"/>
    <property type="evidence" value="ECO:0007669"/>
    <property type="project" value="UniProtKB-KW"/>
</dbReference>
<dbReference type="PANTHER" id="PTHR30629">
    <property type="entry name" value="PROPHAGE INTEGRASE"/>
    <property type="match status" value="1"/>
</dbReference>
<dbReference type="InterPro" id="IPR046668">
    <property type="entry name" value="DUF6538"/>
</dbReference>
<dbReference type="PANTHER" id="PTHR30629:SF2">
    <property type="entry name" value="PROPHAGE INTEGRASE INTS-RELATED"/>
    <property type="match status" value="1"/>
</dbReference>
<dbReference type="InterPro" id="IPR010998">
    <property type="entry name" value="Integrase_recombinase_N"/>
</dbReference>
<keyword evidence="2" id="KW-0229">DNA integration</keyword>
<comment type="similarity">
    <text evidence="1">Belongs to the 'phage' integrase family.</text>
</comment>
<accession>A0A8H9C905</accession>
<dbReference type="AlphaFoldDB" id="A0A8H9C905"/>
<dbReference type="EMBL" id="AP024145">
    <property type="protein sequence ID" value="BCM86496.1"/>
    <property type="molecule type" value="Genomic_DNA"/>
</dbReference>
<dbReference type="EMBL" id="AP024145">
    <property type="protein sequence ID" value="BCM86488.1"/>
    <property type="molecule type" value="Genomic_DNA"/>
</dbReference>
<name>A0A8H9C905_9HYPH</name>
<evidence type="ECO:0000313" key="8">
    <source>
        <dbReference type="Proteomes" id="UP000663508"/>
    </source>
</evidence>
<evidence type="ECO:0000313" key="6">
    <source>
        <dbReference type="EMBL" id="BCM86488.1"/>
    </source>
</evidence>
<dbReference type="InterPro" id="IPR011010">
    <property type="entry name" value="DNA_brk_join_enz"/>
</dbReference>
<dbReference type="GO" id="GO:0003677">
    <property type="term" value="F:DNA binding"/>
    <property type="evidence" value="ECO:0007669"/>
    <property type="project" value="UniProtKB-KW"/>
</dbReference>
<evidence type="ECO:0000256" key="3">
    <source>
        <dbReference type="ARBA" id="ARBA00023125"/>
    </source>
</evidence>
<dbReference type="Proteomes" id="UP000663508">
    <property type="component" value="Chromosome"/>
</dbReference>
<evidence type="ECO:0000313" key="7">
    <source>
        <dbReference type="EMBL" id="BCM86496.1"/>
    </source>
</evidence>
<protein>
    <recommendedName>
        <fullName evidence="5">Tyr recombinase domain-containing protein</fullName>
    </recommendedName>
</protein>
<keyword evidence="3" id="KW-0238">DNA-binding</keyword>
<evidence type="ECO:0000256" key="4">
    <source>
        <dbReference type="ARBA" id="ARBA00023172"/>
    </source>
</evidence>
<dbReference type="Gene3D" id="1.10.150.130">
    <property type="match status" value="1"/>
</dbReference>
<evidence type="ECO:0000259" key="5">
    <source>
        <dbReference type="PROSITE" id="PS51898"/>
    </source>
</evidence>
<proteinExistence type="inferred from homology"/>
<dbReference type="PROSITE" id="PS51898">
    <property type="entry name" value="TYR_RECOMBINASE"/>
    <property type="match status" value="1"/>
</dbReference>
<reference evidence="7" key="1">
    <citation type="submission" date="2020-11" db="EMBL/GenBank/DDBJ databases">
        <title>Complete genome sequence of a novel pathogenic Methylobacterium strain isolated from rice in Vietnam.</title>
        <authorList>
            <person name="Lai K."/>
            <person name="Okazaki S."/>
            <person name="Higashi K."/>
            <person name="Mori H."/>
            <person name="Toyoda A."/>
            <person name="Kurokawa K."/>
        </authorList>
    </citation>
    <scope>NUCLEOTIDE SEQUENCE</scope>
    <source>
        <strain evidence="7">VL1</strain>
    </source>
</reference>
<dbReference type="KEGG" id="mind:mvi_49490"/>
<evidence type="ECO:0000256" key="1">
    <source>
        <dbReference type="ARBA" id="ARBA00008857"/>
    </source>
</evidence>
<dbReference type="SUPFAM" id="SSF56349">
    <property type="entry name" value="DNA breaking-rejoining enzymes"/>
    <property type="match status" value="1"/>
</dbReference>
<keyword evidence="4" id="KW-0233">DNA recombination</keyword>
<organism evidence="7 8">
    <name type="scientific">Methylobacterium indicum</name>
    <dbReference type="NCBI Taxonomy" id="1775910"/>
    <lineage>
        <taxon>Bacteria</taxon>
        <taxon>Pseudomonadati</taxon>
        <taxon>Pseudomonadota</taxon>
        <taxon>Alphaproteobacteria</taxon>
        <taxon>Hyphomicrobiales</taxon>
        <taxon>Methylobacteriaceae</taxon>
        <taxon>Methylobacterium</taxon>
    </lineage>
</organism>
<dbReference type="RefSeq" id="WP_207179505.1">
    <property type="nucleotide sequence ID" value="NZ_AP024145.1"/>
</dbReference>
<feature type="domain" description="Tyr recombinase" evidence="5">
    <location>
        <begin position="236"/>
        <end position="421"/>
    </location>
</feature>
<dbReference type="InterPro" id="IPR013762">
    <property type="entry name" value="Integrase-like_cat_sf"/>
</dbReference>
<dbReference type="Pfam" id="PF20172">
    <property type="entry name" value="DUF6538"/>
    <property type="match status" value="1"/>
</dbReference>
<dbReference type="KEGG" id="mind:mvi_49570"/>
<dbReference type="Gene3D" id="1.10.443.10">
    <property type="entry name" value="Intergrase catalytic core"/>
    <property type="match status" value="1"/>
</dbReference>